<organism evidence="1 2">
    <name type="scientific">Vararia minispora EC-137</name>
    <dbReference type="NCBI Taxonomy" id="1314806"/>
    <lineage>
        <taxon>Eukaryota</taxon>
        <taxon>Fungi</taxon>
        <taxon>Dikarya</taxon>
        <taxon>Basidiomycota</taxon>
        <taxon>Agaricomycotina</taxon>
        <taxon>Agaricomycetes</taxon>
        <taxon>Russulales</taxon>
        <taxon>Lachnocladiaceae</taxon>
        <taxon>Vararia</taxon>
    </lineage>
</organism>
<gene>
    <name evidence="1" type="ORF">K488DRAFT_81315</name>
</gene>
<keyword evidence="2" id="KW-1185">Reference proteome</keyword>
<name>A0ACB8Q4K0_9AGAM</name>
<proteinExistence type="predicted"/>
<comment type="caution">
    <text evidence="1">The sequence shown here is derived from an EMBL/GenBank/DDBJ whole genome shotgun (WGS) entry which is preliminary data.</text>
</comment>
<evidence type="ECO:0000313" key="1">
    <source>
        <dbReference type="EMBL" id="KAI0026674.1"/>
    </source>
</evidence>
<reference evidence="1" key="2">
    <citation type="journal article" date="2022" name="New Phytol.">
        <title>Evolutionary transition to the ectomycorrhizal habit in the genomes of a hyperdiverse lineage of mushroom-forming fungi.</title>
        <authorList>
            <person name="Looney B."/>
            <person name="Miyauchi S."/>
            <person name="Morin E."/>
            <person name="Drula E."/>
            <person name="Courty P.E."/>
            <person name="Kohler A."/>
            <person name="Kuo A."/>
            <person name="LaButti K."/>
            <person name="Pangilinan J."/>
            <person name="Lipzen A."/>
            <person name="Riley R."/>
            <person name="Andreopoulos W."/>
            <person name="He G."/>
            <person name="Johnson J."/>
            <person name="Nolan M."/>
            <person name="Tritt A."/>
            <person name="Barry K.W."/>
            <person name="Grigoriev I.V."/>
            <person name="Nagy L.G."/>
            <person name="Hibbett D."/>
            <person name="Henrissat B."/>
            <person name="Matheny P.B."/>
            <person name="Labbe J."/>
            <person name="Martin F.M."/>
        </authorList>
    </citation>
    <scope>NUCLEOTIDE SEQUENCE</scope>
    <source>
        <strain evidence="1">EC-137</strain>
    </source>
</reference>
<dbReference type="Proteomes" id="UP000814128">
    <property type="component" value="Unassembled WGS sequence"/>
</dbReference>
<protein>
    <submittedName>
        <fullName evidence="1">Endo-beta-glucanase</fullName>
    </submittedName>
</protein>
<accession>A0ACB8Q4K0</accession>
<sequence>MLRTALLLVLAAHALCASYHVTDTFEGAGFLNGFAFQAIADPTHGLVDYVDQPTALRLGLANVSGSTITLSADATTKLTGGTGRRSFRIQSNKQWDSHVSVYNVQHMPNGCGTWPAIWENGDNWPNGGEIDIVEGVNGVGTNQVTLHTSAGCTMPSSRSMTGSTTNTNCDAAANSNAGCGVRVSDGRSFGATFNNGGGGFYALERTASFVKIWFWARGSGIPSDVLNGAGTVDTDNWGTPTAFFPSTPACNIGAKFGPARIIINLTFCGDWAGSAYGASGCPGTCSSYVSNNPGAFHDAYFEIEWVKVYQ</sequence>
<evidence type="ECO:0000313" key="2">
    <source>
        <dbReference type="Proteomes" id="UP000814128"/>
    </source>
</evidence>
<dbReference type="EMBL" id="MU274294">
    <property type="protein sequence ID" value="KAI0026674.1"/>
    <property type="molecule type" value="Genomic_DNA"/>
</dbReference>
<reference evidence="1" key="1">
    <citation type="submission" date="2021-02" db="EMBL/GenBank/DDBJ databases">
        <authorList>
            <consortium name="DOE Joint Genome Institute"/>
            <person name="Ahrendt S."/>
            <person name="Looney B.P."/>
            <person name="Miyauchi S."/>
            <person name="Morin E."/>
            <person name="Drula E."/>
            <person name="Courty P.E."/>
            <person name="Chicoki N."/>
            <person name="Fauchery L."/>
            <person name="Kohler A."/>
            <person name="Kuo A."/>
            <person name="Labutti K."/>
            <person name="Pangilinan J."/>
            <person name="Lipzen A."/>
            <person name="Riley R."/>
            <person name="Andreopoulos W."/>
            <person name="He G."/>
            <person name="Johnson J."/>
            <person name="Barry K.W."/>
            <person name="Grigoriev I.V."/>
            <person name="Nagy L."/>
            <person name="Hibbett D."/>
            <person name="Henrissat B."/>
            <person name="Matheny P.B."/>
            <person name="Labbe J."/>
            <person name="Martin F."/>
        </authorList>
    </citation>
    <scope>NUCLEOTIDE SEQUENCE</scope>
    <source>
        <strain evidence="1">EC-137</strain>
    </source>
</reference>